<dbReference type="EMBL" id="WNTK01000006">
    <property type="protein sequence ID" value="KAG9482338.1"/>
    <property type="molecule type" value="Genomic_DNA"/>
</dbReference>
<dbReference type="PROSITE" id="PS50805">
    <property type="entry name" value="KRAB"/>
    <property type="match status" value="1"/>
</dbReference>
<reference evidence="3" key="1">
    <citation type="thesis" date="2020" institute="ProQuest LLC" country="789 East Eisenhower Parkway, Ann Arbor, MI, USA">
        <title>Comparative Genomics and Chromosome Evolution.</title>
        <authorList>
            <person name="Mudd A.B."/>
        </authorList>
    </citation>
    <scope>NUCLEOTIDE SEQUENCE</scope>
    <source>
        <strain evidence="3">HN-11 Male</strain>
        <tissue evidence="3">Kidney and liver</tissue>
    </source>
</reference>
<evidence type="ECO:0000256" key="1">
    <source>
        <dbReference type="SAM" id="MobiDB-lite"/>
    </source>
</evidence>
<dbReference type="CDD" id="cd07765">
    <property type="entry name" value="KRAB_A-box"/>
    <property type="match status" value="1"/>
</dbReference>
<feature type="region of interest" description="Disordered" evidence="1">
    <location>
        <begin position="160"/>
        <end position="245"/>
    </location>
</feature>
<dbReference type="AlphaFoldDB" id="A0A8J6F7S4"/>
<dbReference type="GO" id="GO:0006355">
    <property type="term" value="P:regulation of DNA-templated transcription"/>
    <property type="evidence" value="ECO:0007669"/>
    <property type="project" value="InterPro"/>
</dbReference>
<dbReference type="SUPFAM" id="SSF109640">
    <property type="entry name" value="KRAB domain (Kruppel-associated box)"/>
    <property type="match status" value="1"/>
</dbReference>
<dbReference type="SMART" id="SM00349">
    <property type="entry name" value="KRAB"/>
    <property type="match status" value="1"/>
</dbReference>
<keyword evidence="4" id="KW-1185">Reference proteome</keyword>
<dbReference type="InterPro" id="IPR001909">
    <property type="entry name" value="KRAB"/>
</dbReference>
<sequence>MAVQGPITFQDVAASFAEEQWMRLEDWQKEIYKTVIKEIHEAILSLGYTIINPNVVFSIKKQDKSLVRIDNQSAENNACSGGDLPDILLNIKDEPSASTSCVKTEQYSAVSLPACVPGPSNSSISIRENTVHGQMYASSTPKKSNTFPIKTEEEAYSIDEYNGAEDKQPAPSEGGLKHESDEETDTDEDFLNTTPVKEEPEAVSAGRSQQAEVCRAAARSGGDEQSAEISTSEDVGPKRRKMGSQVRGDILSLQEREARRRRVLEGAVRPFRAHPSFTLDPLKPQEVKNERPEMIFDRRRDIKNNNWCKCGHCSVMSTLEESICCHEIFGLLSQLNEEHLCITKHPAFDELCLDRDRLDFLYRFLATIKRKNDVLYYLHKLRRTSYRAFVIWAHGFIDYRKHKPVPACVVKRVQEYLPYPPELNVGYMKMYDYPAALMALDHI</sequence>
<name>A0A8J6F7S4_ELECQ</name>
<evidence type="ECO:0000259" key="2">
    <source>
        <dbReference type="PROSITE" id="PS50805"/>
    </source>
</evidence>
<accession>A0A8J6F7S4</accession>
<organism evidence="3 4">
    <name type="scientific">Eleutherodactylus coqui</name>
    <name type="common">Puerto Rican coqui</name>
    <dbReference type="NCBI Taxonomy" id="57060"/>
    <lineage>
        <taxon>Eukaryota</taxon>
        <taxon>Metazoa</taxon>
        <taxon>Chordata</taxon>
        <taxon>Craniata</taxon>
        <taxon>Vertebrata</taxon>
        <taxon>Euteleostomi</taxon>
        <taxon>Amphibia</taxon>
        <taxon>Batrachia</taxon>
        <taxon>Anura</taxon>
        <taxon>Neobatrachia</taxon>
        <taxon>Hyloidea</taxon>
        <taxon>Eleutherodactylidae</taxon>
        <taxon>Eleutherodactylinae</taxon>
        <taxon>Eleutherodactylus</taxon>
        <taxon>Eleutherodactylus</taxon>
    </lineage>
</organism>
<dbReference type="InterPro" id="IPR046815">
    <property type="entry name" value="P2RX7_C"/>
</dbReference>
<dbReference type="OrthoDB" id="9892686at2759"/>
<dbReference type="Proteomes" id="UP000770717">
    <property type="component" value="Unassembled WGS sequence"/>
</dbReference>
<dbReference type="PANTHER" id="PTHR36981">
    <property type="entry name" value="ZGC:195170"/>
    <property type="match status" value="1"/>
</dbReference>
<comment type="caution">
    <text evidence="3">The sequence shown here is derived from an EMBL/GenBank/DDBJ whole genome shotgun (WGS) entry which is preliminary data.</text>
</comment>
<feature type="compositionally biased region" description="Acidic residues" evidence="1">
    <location>
        <begin position="181"/>
        <end position="190"/>
    </location>
</feature>
<dbReference type="PANTHER" id="PTHR36981:SF9">
    <property type="entry name" value="NANOR-RELATED"/>
    <property type="match status" value="1"/>
</dbReference>
<evidence type="ECO:0000313" key="3">
    <source>
        <dbReference type="EMBL" id="KAG9482338.1"/>
    </source>
</evidence>
<gene>
    <name evidence="3" type="ORF">GDO78_011170</name>
</gene>
<protein>
    <recommendedName>
        <fullName evidence="2">KRAB domain-containing protein</fullName>
    </recommendedName>
</protein>
<proteinExistence type="predicted"/>
<dbReference type="InterPro" id="IPR036051">
    <property type="entry name" value="KRAB_dom_sf"/>
</dbReference>
<feature type="domain" description="KRAB" evidence="2">
    <location>
        <begin position="7"/>
        <end position="78"/>
    </location>
</feature>
<dbReference type="Pfam" id="PF01352">
    <property type="entry name" value="KRAB"/>
    <property type="match status" value="1"/>
</dbReference>
<dbReference type="Gene3D" id="6.10.140.140">
    <property type="match status" value="1"/>
</dbReference>
<evidence type="ECO:0000313" key="4">
    <source>
        <dbReference type="Proteomes" id="UP000770717"/>
    </source>
</evidence>
<dbReference type="Pfam" id="PF20478">
    <property type="entry name" value="P2RX7_C"/>
    <property type="match status" value="1"/>
</dbReference>